<keyword evidence="2" id="KW-1185">Reference proteome</keyword>
<evidence type="ECO:0000313" key="2">
    <source>
        <dbReference type="Proteomes" id="UP000275719"/>
    </source>
</evidence>
<dbReference type="Proteomes" id="UP000275719">
    <property type="component" value="Unassembled WGS sequence"/>
</dbReference>
<sequence>MSFHSVYSQTSFNYINGFPAIFDSINNITYSFDTAAPTFVSTEKKIGDKTLGFMLIKDINNKKQFRGKQKLDLNLFGFGPLKTKALTIGKMKDCLDIDVFLGIDALDEKILFFNFEKQEFKVLEDLSLFDDKDYIEIPLTFDSFNYRYKIKASLAGEKINFLLDLGFSAEILIKNKIVNYNNSIDYVDITYFGANGSNVKTIEFLKDIELIFFNNNLLTNDIRYSSSANHNLIGIGFFKKFQKVIFDFRKSKIYISKNKIDFKIKDEGIYFDVNDSKIMISTINHNSLLYKNGYRAGDFVYLNDKILERDILNSPCDVNKLIKIWKSENPTKSLFELN</sequence>
<comment type="caution">
    <text evidence="1">The sequence shown here is derived from an EMBL/GenBank/DDBJ whole genome shotgun (WGS) entry which is preliminary data.</text>
</comment>
<gene>
    <name evidence="1" type="ORF">EG240_08475</name>
</gene>
<dbReference type="OrthoDB" id="5580718at2"/>
<evidence type="ECO:0000313" key="1">
    <source>
        <dbReference type="EMBL" id="RRJ90552.1"/>
    </source>
</evidence>
<accession>A0A3P3W609</accession>
<proteinExistence type="predicted"/>
<reference evidence="1 2" key="1">
    <citation type="submission" date="2018-11" db="EMBL/GenBank/DDBJ databases">
        <title>Flavobacterium sp. nov., YIM 102701-2 draft genome.</title>
        <authorList>
            <person name="Li G."/>
            <person name="Jiang Y."/>
        </authorList>
    </citation>
    <scope>NUCLEOTIDE SEQUENCE [LARGE SCALE GENOMIC DNA]</scope>
    <source>
        <strain evidence="1 2">YIM 102701-2</strain>
    </source>
</reference>
<evidence type="ECO:0008006" key="3">
    <source>
        <dbReference type="Google" id="ProtNLM"/>
    </source>
</evidence>
<dbReference type="RefSeq" id="WP_125018961.1">
    <property type="nucleotide sequence ID" value="NZ_RQVQ01000016.1"/>
</dbReference>
<name>A0A3P3W609_9FLAO</name>
<dbReference type="InterPro" id="IPR021109">
    <property type="entry name" value="Peptidase_aspartic_dom_sf"/>
</dbReference>
<organism evidence="1 2">
    <name type="scientific">Paenimyroides tangerinum</name>
    <dbReference type="NCBI Taxonomy" id="2488728"/>
    <lineage>
        <taxon>Bacteria</taxon>
        <taxon>Pseudomonadati</taxon>
        <taxon>Bacteroidota</taxon>
        <taxon>Flavobacteriia</taxon>
        <taxon>Flavobacteriales</taxon>
        <taxon>Flavobacteriaceae</taxon>
        <taxon>Paenimyroides</taxon>
    </lineage>
</organism>
<dbReference type="Gene3D" id="2.40.70.10">
    <property type="entry name" value="Acid Proteases"/>
    <property type="match status" value="1"/>
</dbReference>
<dbReference type="EMBL" id="RQVQ01000016">
    <property type="protein sequence ID" value="RRJ90552.1"/>
    <property type="molecule type" value="Genomic_DNA"/>
</dbReference>
<dbReference type="AlphaFoldDB" id="A0A3P3W609"/>
<protein>
    <recommendedName>
        <fullName evidence="3">Aspartyl protease</fullName>
    </recommendedName>
</protein>